<dbReference type="InterPro" id="IPR050138">
    <property type="entry name" value="DHOase/Allantoinase_Hydrolase"/>
</dbReference>
<evidence type="ECO:0000256" key="3">
    <source>
        <dbReference type="ARBA" id="ARBA00022723"/>
    </source>
</evidence>
<dbReference type="InterPro" id="IPR011059">
    <property type="entry name" value="Metal-dep_hydrolase_composite"/>
</dbReference>
<feature type="binding site" evidence="6">
    <location>
        <position position="63"/>
    </location>
    <ligand>
        <name>Zn(2+)</name>
        <dbReference type="ChEBI" id="CHEBI:29105"/>
        <label>1</label>
    </ligand>
</feature>
<dbReference type="PANTHER" id="PTHR43668">
    <property type="entry name" value="ALLANTOINASE"/>
    <property type="match status" value="1"/>
</dbReference>
<evidence type="ECO:0000313" key="9">
    <source>
        <dbReference type="Proteomes" id="UP001589758"/>
    </source>
</evidence>
<comment type="subunit">
    <text evidence="1 6">Homotetramer.</text>
</comment>
<dbReference type="EC" id="3.5.2.5" evidence="6"/>
<keyword evidence="3 6" id="KW-0479">Metal-binding</keyword>
<evidence type="ECO:0000256" key="5">
    <source>
        <dbReference type="ARBA" id="ARBA00022833"/>
    </source>
</evidence>
<dbReference type="RefSeq" id="WP_385876324.1">
    <property type="nucleotide sequence ID" value="NZ_JBHLXE010000038.1"/>
</dbReference>
<evidence type="ECO:0000256" key="6">
    <source>
        <dbReference type="HAMAP-Rule" id="MF_01645"/>
    </source>
</evidence>
<gene>
    <name evidence="6 8" type="primary">allB</name>
    <name evidence="8" type="ORF">ACFFIT_03790</name>
</gene>
<dbReference type="SUPFAM" id="SSF51556">
    <property type="entry name" value="Metallo-dependent hydrolases"/>
    <property type="match status" value="1"/>
</dbReference>
<dbReference type="InterPro" id="IPR032466">
    <property type="entry name" value="Metal_Hydrolase"/>
</dbReference>
<dbReference type="Pfam" id="PF01979">
    <property type="entry name" value="Amidohydro_1"/>
    <property type="match status" value="1"/>
</dbReference>
<sequence length="455" mass="49963">MQNTYDTLIKNGLVVLENEACELDVAISDGKIVALGKALGNAKDIIDATGHIVMPGMIDPHMHISEPGRTEWEGYKTSGRAAAKGGVTTLIEMPLNQLPATVDKASMAAKFDAAKNKLTVDIALFGGLVNYNLDRLHELEEGGVVAYKCFVATCGDKSISNDFRDVNDYEFFKGISQIAKFGSFIAVHAENAQICDGLGEEAIKEGRVTAHDYVASRPVFTEVEAIRRVLYLAKQANCSIHICHVSSPEGVAEVTRARQEGQDATCESCPHYFTITTDEFAKIGTLAKCSPPLRDKDNQERLWEKLLSGEIDFLGSDHSPCVPSMKEGNIMQAWGGIAGLQNCLDMMFDEAVQKRGMSLAHFAKIMATNAADRFGLKHKGRIAIGKDADIAIIKPNTSYILKNEDLEYRHKVSPYVGRTINAKITKTLRRGELIYDMDQGVIESTNGRFILKHEM</sequence>
<proteinExistence type="inferred from homology"/>
<dbReference type="Gene3D" id="3.20.20.140">
    <property type="entry name" value="Metal-dependent hydrolases"/>
    <property type="match status" value="1"/>
</dbReference>
<comment type="PTM">
    <text evidence="6">Carboxylation allows a single lysine to coordinate two zinc ions.</text>
</comment>
<dbReference type="HAMAP" id="MF_01645">
    <property type="entry name" value="Hydantoinase"/>
    <property type="match status" value="1"/>
</dbReference>
<feature type="binding site" evidence="6">
    <location>
        <position position="61"/>
    </location>
    <ligand>
        <name>Zn(2+)</name>
        <dbReference type="ChEBI" id="CHEBI:29105"/>
        <label>1</label>
    </ligand>
</feature>
<reference evidence="8 9" key="1">
    <citation type="submission" date="2024-09" db="EMBL/GenBank/DDBJ databases">
        <authorList>
            <person name="Sun Q."/>
            <person name="Mori K."/>
        </authorList>
    </citation>
    <scope>NUCLEOTIDE SEQUENCE [LARGE SCALE GENOMIC DNA]</scope>
    <source>
        <strain evidence="8 9">CCM 8545</strain>
    </source>
</reference>
<dbReference type="Proteomes" id="UP001589758">
    <property type="component" value="Unassembled WGS sequence"/>
</dbReference>
<evidence type="ECO:0000259" key="7">
    <source>
        <dbReference type="Pfam" id="PF01979"/>
    </source>
</evidence>
<dbReference type="PANTHER" id="PTHR43668:SF4">
    <property type="entry name" value="ALLANTOINASE"/>
    <property type="match status" value="1"/>
</dbReference>
<comment type="similarity">
    <text evidence="6">Belongs to the metallo-dependent hydrolases superfamily. Allantoinase family.</text>
</comment>
<feature type="binding site" description="via carbamate group" evidence="6">
    <location>
        <position position="148"/>
    </location>
    <ligand>
        <name>Zn(2+)</name>
        <dbReference type="ChEBI" id="CHEBI:29105"/>
        <label>2</label>
    </ligand>
</feature>
<dbReference type="NCBIfam" id="NF005960">
    <property type="entry name" value="PRK08044.1"/>
    <property type="match status" value="1"/>
</dbReference>
<evidence type="ECO:0000256" key="1">
    <source>
        <dbReference type="ARBA" id="ARBA00011881"/>
    </source>
</evidence>
<dbReference type="EMBL" id="JBHLXE010000038">
    <property type="protein sequence ID" value="MFC0179227.1"/>
    <property type="molecule type" value="Genomic_DNA"/>
</dbReference>
<name>A0ABV6C8D1_9GAMM</name>
<feature type="binding site" evidence="6">
    <location>
        <position position="188"/>
    </location>
    <ligand>
        <name>Zn(2+)</name>
        <dbReference type="ChEBI" id="CHEBI:29105"/>
        <label>2</label>
    </ligand>
</feature>
<dbReference type="NCBIfam" id="TIGR03178">
    <property type="entry name" value="allantoinase"/>
    <property type="match status" value="1"/>
</dbReference>
<keyword evidence="9" id="KW-1185">Reference proteome</keyword>
<dbReference type="InterPro" id="IPR047604">
    <property type="entry name" value="Allantoinase_bact"/>
</dbReference>
<protein>
    <recommendedName>
        <fullName evidence="6">Allantoinase</fullName>
        <ecNumber evidence="6">3.5.2.5</ecNumber>
    </recommendedName>
    <alternativeName>
        <fullName evidence="6">Allantoin-utilizing enzyme</fullName>
    </alternativeName>
</protein>
<evidence type="ECO:0000313" key="8">
    <source>
        <dbReference type="EMBL" id="MFC0179227.1"/>
    </source>
</evidence>
<comment type="caution">
    <text evidence="8">The sequence shown here is derived from an EMBL/GenBank/DDBJ whole genome shotgun (WGS) entry which is preliminary data.</text>
</comment>
<dbReference type="Gene3D" id="2.30.40.10">
    <property type="entry name" value="Urease, subunit C, domain 1"/>
    <property type="match status" value="1"/>
</dbReference>
<organism evidence="8 9">
    <name type="scientific">Thorsellia kenyensis</name>
    <dbReference type="NCBI Taxonomy" id="1549888"/>
    <lineage>
        <taxon>Bacteria</taxon>
        <taxon>Pseudomonadati</taxon>
        <taxon>Pseudomonadota</taxon>
        <taxon>Gammaproteobacteria</taxon>
        <taxon>Enterobacterales</taxon>
        <taxon>Thorselliaceae</taxon>
        <taxon>Thorsellia</taxon>
    </lineage>
</organism>
<feature type="binding site" evidence="6">
    <location>
        <position position="317"/>
    </location>
    <ligand>
        <name>Zn(2+)</name>
        <dbReference type="ChEBI" id="CHEBI:29105"/>
        <label>1</label>
    </ligand>
</feature>
<comment type="function">
    <text evidence="6">Catalyzes the conversion of allantoin (5-ureidohydantoin) to allantoic acid by hydrolytic cleavage of the five-member hydantoin ring.</text>
</comment>
<comment type="pathway">
    <text evidence="6">Nitrogen metabolism; (S)-allantoin degradation; allantoate from (S)-allantoin: step 1/1.</text>
</comment>
<comment type="catalytic activity">
    <reaction evidence="6">
        <text>(S)-allantoin + H2O = allantoate + H(+)</text>
        <dbReference type="Rhea" id="RHEA:17029"/>
        <dbReference type="ChEBI" id="CHEBI:15377"/>
        <dbReference type="ChEBI" id="CHEBI:15378"/>
        <dbReference type="ChEBI" id="CHEBI:15678"/>
        <dbReference type="ChEBI" id="CHEBI:17536"/>
        <dbReference type="EC" id="3.5.2.5"/>
    </reaction>
</comment>
<keyword evidence="2 6" id="KW-0659">Purine metabolism</keyword>
<feature type="domain" description="Amidohydrolase-related" evidence="7">
    <location>
        <begin position="52"/>
        <end position="433"/>
    </location>
</feature>
<dbReference type="SUPFAM" id="SSF51338">
    <property type="entry name" value="Composite domain of metallo-dependent hydrolases"/>
    <property type="match status" value="1"/>
</dbReference>
<dbReference type="InterPro" id="IPR006680">
    <property type="entry name" value="Amidohydro-rel"/>
</dbReference>
<accession>A0ABV6C8D1</accession>
<keyword evidence="4 6" id="KW-0378">Hydrolase</keyword>
<dbReference type="InterPro" id="IPR017593">
    <property type="entry name" value="Allantoinase"/>
</dbReference>
<evidence type="ECO:0000256" key="2">
    <source>
        <dbReference type="ARBA" id="ARBA00022631"/>
    </source>
</evidence>
<evidence type="ECO:0000256" key="4">
    <source>
        <dbReference type="ARBA" id="ARBA00022801"/>
    </source>
</evidence>
<feature type="binding site" evidence="6">
    <location>
        <position position="244"/>
    </location>
    <ligand>
        <name>Zn(2+)</name>
        <dbReference type="ChEBI" id="CHEBI:29105"/>
        <label>2</label>
    </ligand>
</feature>
<feature type="modified residue" description="N6-carboxylysine" evidence="6">
    <location>
        <position position="148"/>
    </location>
</feature>
<keyword evidence="5 6" id="KW-0862">Zinc</keyword>
<feature type="binding site" description="via carbamate group" evidence="6">
    <location>
        <position position="148"/>
    </location>
    <ligand>
        <name>Zn(2+)</name>
        <dbReference type="ChEBI" id="CHEBI:29105"/>
        <label>1</label>
    </ligand>
</feature>
<comment type="cofactor">
    <cofactor evidence="6">
        <name>Zn(2+)</name>
        <dbReference type="ChEBI" id="CHEBI:29105"/>
    </cofactor>
    <text evidence="6">Binds 2 Zn(2+) ions per subunit.</text>
</comment>